<protein>
    <submittedName>
        <fullName evidence="3">Uncharacterized protein</fullName>
    </submittedName>
</protein>
<evidence type="ECO:0000313" key="3">
    <source>
        <dbReference type="EMBL" id="TWT62804.1"/>
    </source>
</evidence>
<dbReference type="EMBL" id="SJPG01000001">
    <property type="protein sequence ID" value="TWT62804.1"/>
    <property type="molecule type" value="Genomic_DNA"/>
</dbReference>
<feature type="transmembrane region" description="Helical" evidence="2">
    <location>
        <begin position="46"/>
        <end position="67"/>
    </location>
</feature>
<organism evidence="3 4">
    <name type="scientific">Rubinisphaera italica</name>
    <dbReference type="NCBI Taxonomy" id="2527969"/>
    <lineage>
        <taxon>Bacteria</taxon>
        <taxon>Pseudomonadati</taxon>
        <taxon>Planctomycetota</taxon>
        <taxon>Planctomycetia</taxon>
        <taxon>Planctomycetales</taxon>
        <taxon>Planctomycetaceae</taxon>
        <taxon>Rubinisphaera</taxon>
    </lineage>
</organism>
<keyword evidence="4" id="KW-1185">Reference proteome</keyword>
<evidence type="ECO:0000256" key="2">
    <source>
        <dbReference type="SAM" id="Phobius"/>
    </source>
</evidence>
<sequence length="102" mass="11110">MSNPFASDEYGRPPRHTVPPDSTQHGAYSSDKMSVVNPPSKSMDKLVFGLISFGLVLIVFVVMFTLLRNISPDAPTRLTPEGTISEEADPSATDEETEIRGD</sequence>
<name>A0A5C5XJ32_9PLAN</name>
<dbReference type="Proteomes" id="UP000316095">
    <property type="component" value="Unassembled WGS sequence"/>
</dbReference>
<accession>A0A5C5XJ32</accession>
<feature type="compositionally biased region" description="Acidic residues" evidence="1">
    <location>
        <begin position="84"/>
        <end position="102"/>
    </location>
</feature>
<dbReference type="AlphaFoldDB" id="A0A5C5XJ32"/>
<comment type="caution">
    <text evidence="3">The sequence shown here is derived from an EMBL/GenBank/DDBJ whole genome shotgun (WGS) entry which is preliminary data.</text>
</comment>
<keyword evidence="2" id="KW-0812">Transmembrane</keyword>
<evidence type="ECO:0000313" key="4">
    <source>
        <dbReference type="Proteomes" id="UP000316095"/>
    </source>
</evidence>
<feature type="region of interest" description="Disordered" evidence="1">
    <location>
        <begin position="1"/>
        <end position="36"/>
    </location>
</feature>
<keyword evidence="2" id="KW-1133">Transmembrane helix</keyword>
<evidence type="ECO:0000256" key="1">
    <source>
        <dbReference type="SAM" id="MobiDB-lite"/>
    </source>
</evidence>
<keyword evidence="2" id="KW-0472">Membrane</keyword>
<proteinExistence type="predicted"/>
<reference evidence="3 4" key="1">
    <citation type="submission" date="2019-02" db="EMBL/GenBank/DDBJ databases">
        <title>Deep-cultivation of Planctomycetes and their phenomic and genomic characterization uncovers novel biology.</title>
        <authorList>
            <person name="Wiegand S."/>
            <person name="Jogler M."/>
            <person name="Boedeker C."/>
            <person name="Pinto D."/>
            <person name="Vollmers J."/>
            <person name="Rivas-Marin E."/>
            <person name="Kohn T."/>
            <person name="Peeters S.H."/>
            <person name="Heuer A."/>
            <person name="Rast P."/>
            <person name="Oberbeckmann S."/>
            <person name="Bunk B."/>
            <person name="Jeske O."/>
            <person name="Meyerdierks A."/>
            <person name="Storesund J.E."/>
            <person name="Kallscheuer N."/>
            <person name="Luecker S."/>
            <person name="Lage O.M."/>
            <person name="Pohl T."/>
            <person name="Merkel B.J."/>
            <person name="Hornburger P."/>
            <person name="Mueller R.-W."/>
            <person name="Bruemmer F."/>
            <person name="Labrenz M."/>
            <person name="Spormann A.M."/>
            <person name="Op Den Camp H."/>
            <person name="Overmann J."/>
            <person name="Amann R."/>
            <person name="Jetten M.S.M."/>
            <person name="Mascher T."/>
            <person name="Medema M.H."/>
            <person name="Devos D.P."/>
            <person name="Kaster A.-K."/>
            <person name="Ovreas L."/>
            <person name="Rohde M."/>
            <person name="Galperin M.Y."/>
            <person name="Jogler C."/>
        </authorList>
    </citation>
    <scope>NUCLEOTIDE SEQUENCE [LARGE SCALE GENOMIC DNA]</scope>
    <source>
        <strain evidence="3 4">Pan54</strain>
    </source>
</reference>
<gene>
    <name evidence="3" type="ORF">Pan54_35500</name>
</gene>
<dbReference type="RefSeq" id="WP_146504622.1">
    <property type="nucleotide sequence ID" value="NZ_SJPG01000001.1"/>
</dbReference>
<feature type="region of interest" description="Disordered" evidence="1">
    <location>
        <begin position="72"/>
        <end position="102"/>
    </location>
</feature>